<dbReference type="SUPFAM" id="SSF158446">
    <property type="entry name" value="IVS-encoded protein-like"/>
    <property type="match status" value="1"/>
</dbReference>
<evidence type="ECO:0000313" key="2">
    <source>
        <dbReference type="Proteomes" id="UP000315971"/>
    </source>
</evidence>
<protein>
    <submittedName>
        <fullName evidence="1">Four helix bundle protein</fullName>
    </submittedName>
</protein>
<reference evidence="1 2" key="1">
    <citation type="submission" date="2017-05" db="EMBL/GenBank/DDBJ databases">
        <authorList>
            <person name="Varghese N."/>
            <person name="Submissions S."/>
        </authorList>
    </citation>
    <scope>NUCLEOTIDE SEQUENCE [LARGE SCALE GENOMIC DNA]</scope>
    <source>
        <strain evidence="1 2">DSM 21342</strain>
    </source>
</reference>
<evidence type="ECO:0000313" key="1">
    <source>
        <dbReference type="EMBL" id="SMO49520.1"/>
    </source>
</evidence>
<name>A0A521BSL2_9SPHI</name>
<dbReference type="AlphaFoldDB" id="A0A521BSL2"/>
<dbReference type="Gene3D" id="1.20.1440.60">
    <property type="entry name" value="23S rRNA-intervening sequence"/>
    <property type="match status" value="1"/>
</dbReference>
<dbReference type="Proteomes" id="UP000315971">
    <property type="component" value="Unassembled WGS sequence"/>
</dbReference>
<dbReference type="EMBL" id="FXSZ01000002">
    <property type="protein sequence ID" value="SMO49520.1"/>
    <property type="molecule type" value="Genomic_DNA"/>
</dbReference>
<dbReference type="InterPro" id="IPR036583">
    <property type="entry name" value="23S_rRNA_IVS_sf"/>
</dbReference>
<sequence length="54" mass="6338">MCIALKEAREVRYFIRLLDKSQLVSYDYLKYLAESNQIVNILTLIVKTSQESLN</sequence>
<dbReference type="NCBIfam" id="TIGR02436">
    <property type="entry name" value="four helix bundle protein"/>
    <property type="match status" value="1"/>
</dbReference>
<accession>A0A521BSL2</accession>
<dbReference type="InterPro" id="IPR012657">
    <property type="entry name" value="23S_rRNA-intervening_sequence"/>
</dbReference>
<gene>
    <name evidence="1" type="ORF">SAMN06265350_102467</name>
</gene>
<proteinExistence type="predicted"/>
<keyword evidence="2" id="KW-1185">Reference proteome</keyword>
<organism evidence="1 2">
    <name type="scientific">Solitalea koreensis</name>
    <dbReference type="NCBI Taxonomy" id="543615"/>
    <lineage>
        <taxon>Bacteria</taxon>
        <taxon>Pseudomonadati</taxon>
        <taxon>Bacteroidota</taxon>
        <taxon>Sphingobacteriia</taxon>
        <taxon>Sphingobacteriales</taxon>
        <taxon>Sphingobacteriaceae</taxon>
        <taxon>Solitalea</taxon>
    </lineage>
</organism>